<keyword evidence="5 8" id="KW-1133">Transmembrane helix</keyword>
<dbReference type="EMBL" id="JBHSPX010000002">
    <property type="protein sequence ID" value="MFC6061860.1"/>
    <property type="molecule type" value="Genomic_DNA"/>
</dbReference>
<gene>
    <name evidence="9" type="ORF">ACFP4F_04805</name>
</gene>
<dbReference type="PANTHER" id="PTHR48086:SF8">
    <property type="entry name" value="MONOCARBOXYLIC ACID PERMEASE"/>
    <property type="match status" value="1"/>
</dbReference>
<evidence type="ECO:0000256" key="4">
    <source>
        <dbReference type="ARBA" id="ARBA00022692"/>
    </source>
</evidence>
<dbReference type="InterPro" id="IPR001734">
    <property type="entry name" value="Na/solute_symporter"/>
</dbReference>
<feature type="transmembrane region" description="Helical" evidence="8">
    <location>
        <begin position="46"/>
        <end position="67"/>
    </location>
</feature>
<feature type="transmembrane region" description="Helical" evidence="8">
    <location>
        <begin position="118"/>
        <end position="136"/>
    </location>
</feature>
<reference evidence="10" key="1">
    <citation type="journal article" date="2019" name="Int. J. Syst. Evol. Microbiol.">
        <title>The Global Catalogue of Microorganisms (GCM) 10K type strain sequencing project: providing services to taxonomists for standard genome sequencing and annotation.</title>
        <authorList>
            <consortium name="The Broad Institute Genomics Platform"/>
            <consortium name="The Broad Institute Genome Sequencing Center for Infectious Disease"/>
            <person name="Wu L."/>
            <person name="Ma J."/>
        </authorList>
    </citation>
    <scope>NUCLEOTIDE SEQUENCE [LARGE SCALE GENOMIC DNA]</scope>
    <source>
        <strain evidence="10">CGMCC 1.15180</strain>
    </source>
</reference>
<evidence type="ECO:0000256" key="2">
    <source>
        <dbReference type="ARBA" id="ARBA00006434"/>
    </source>
</evidence>
<evidence type="ECO:0000256" key="5">
    <source>
        <dbReference type="ARBA" id="ARBA00022989"/>
    </source>
</evidence>
<name>A0ABW1MDW5_9ACTN</name>
<evidence type="ECO:0000256" key="6">
    <source>
        <dbReference type="ARBA" id="ARBA00023136"/>
    </source>
</evidence>
<dbReference type="RefSeq" id="WP_063761855.1">
    <property type="nucleotide sequence ID" value="NZ_JBHSPX010000002.1"/>
</dbReference>
<evidence type="ECO:0000256" key="8">
    <source>
        <dbReference type="SAM" id="Phobius"/>
    </source>
</evidence>
<protein>
    <submittedName>
        <fullName evidence="9">Sodium:solute symporter family protein</fullName>
    </submittedName>
</protein>
<keyword evidence="4 8" id="KW-0812">Transmembrane</keyword>
<proteinExistence type="inferred from homology"/>
<dbReference type="Proteomes" id="UP001596139">
    <property type="component" value="Unassembled WGS sequence"/>
</dbReference>
<comment type="similarity">
    <text evidence="2">Belongs to the sodium:solute symporter (SSF) (TC 2.A.21) family.</text>
</comment>
<evidence type="ECO:0000256" key="1">
    <source>
        <dbReference type="ARBA" id="ARBA00004141"/>
    </source>
</evidence>
<keyword evidence="10" id="KW-1185">Reference proteome</keyword>
<feature type="transmembrane region" description="Helical" evidence="8">
    <location>
        <begin position="156"/>
        <end position="176"/>
    </location>
</feature>
<feature type="transmembrane region" description="Helical" evidence="8">
    <location>
        <begin position="316"/>
        <end position="341"/>
    </location>
</feature>
<comment type="subcellular location">
    <subcellularLocation>
        <location evidence="1">Membrane</location>
        <topology evidence="1">Multi-pass membrane protein</topology>
    </subcellularLocation>
</comment>
<dbReference type="Gene3D" id="1.20.1730.10">
    <property type="entry name" value="Sodium/glucose cotransporter"/>
    <property type="match status" value="1"/>
</dbReference>
<evidence type="ECO:0000313" key="9">
    <source>
        <dbReference type="EMBL" id="MFC6061860.1"/>
    </source>
</evidence>
<feature type="region of interest" description="Disordered" evidence="7">
    <location>
        <begin position="472"/>
        <end position="505"/>
    </location>
</feature>
<dbReference type="InterPro" id="IPR050277">
    <property type="entry name" value="Sodium:Solute_Symporter"/>
</dbReference>
<feature type="transmembrane region" description="Helical" evidence="8">
    <location>
        <begin position="445"/>
        <end position="462"/>
    </location>
</feature>
<feature type="transmembrane region" description="Helical" evidence="8">
    <location>
        <begin position="233"/>
        <end position="252"/>
    </location>
</feature>
<keyword evidence="6 8" id="KW-0472">Membrane</keyword>
<dbReference type="PANTHER" id="PTHR48086">
    <property type="entry name" value="SODIUM/PROLINE SYMPORTER-RELATED"/>
    <property type="match status" value="1"/>
</dbReference>
<dbReference type="InterPro" id="IPR038377">
    <property type="entry name" value="Na/Glc_symporter_sf"/>
</dbReference>
<feature type="transmembrane region" description="Helical" evidence="8">
    <location>
        <begin position="273"/>
        <end position="296"/>
    </location>
</feature>
<accession>A0ABW1MDW5</accession>
<feature type="transmembrane region" description="Helical" evidence="8">
    <location>
        <begin position="414"/>
        <end position="433"/>
    </location>
</feature>
<organism evidence="9 10">
    <name type="scientific">Streptomyces ochraceiscleroticus</name>
    <dbReference type="NCBI Taxonomy" id="47761"/>
    <lineage>
        <taxon>Bacteria</taxon>
        <taxon>Bacillati</taxon>
        <taxon>Actinomycetota</taxon>
        <taxon>Actinomycetes</taxon>
        <taxon>Kitasatosporales</taxon>
        <taxon>Streptomycetaceae</taxon>
        <taxon>Streptomyces</taxon>
    </lineage>
</organism>
<feature type="transmembrane region" description="Helical" evidence="8">
    <location>
        <begin position="385"/>
        <end position="407"/>
    </location>
</feature>
<feature type="transmembrane region" description="Helical" evidence="8">
    <location>
        <begin position="361"/>
        <end position="379"/>
    </location>
</feature>
<evidence type="ECO:0000256" key="3">
    <source>
        <dbReference type="ARBA" id="ARBA00022448"/>
    </source>
</evidence>
<sequence>MSTTMAVTLAGILAIAAVGLSGRRNTGHDLGEWAVGGRRFGAVTMWFLQAGESFTTFSFLGLAGLAFSDGVAATYALGYLSLCLIGQYLTGPRLWRLGKENGYLTQADFFADRFNSPLLGKVVAVVGAVFLLPYLQLQITGLGLIVQLATGSESGATGSMILATVLTVGFVLWSGLRGIARAAYFKDVLMVLALLILLIAVPIGLDGGLGGLFTAVRESRPDLLTLHGGATDATWFTTAMLISAIGAGLNTMPHLWSAILSASSSRALRRNYIWLPLYQVAIAVPVVVGFAGALTLKPGTDSKAALLTVAGGALPGWLVGVVAVAAAATAMVPSAALLLGISTLVSRNLLPARSARTTMRVNHVCVLLASGLALVLGLARPALLANLLLLTYGGLAQLAPATVAALARRNRLGAVPALLGIVAGVVTLGWLTFGGVDIGTVDAGLLSLVPNVVVTVGVQVLWRGGAGGAGRLPADGVPLRPPSPKLSAPLEQGGPPSPSGTIARS</sequence>
<keyword evidence="3" id="KW-0813">Transport</keyword>
<evidence type="ECO:0000256" key="7">
    <source>
        <dbReference type="SAM" id="MobiDB-lite"/>
    </source>
</evidence>
<comment type="caution">
    <text evidence="9">The sequence shown here is derived from an EMBL/GenBank/DDBJ whole genome shotgun (WGS) entry which is preliminary data.</text>
</comment>
<feature type="transmembrane region" description="Helical" evidence="8">
    <location>
        <begin position="188"/>
        <end position="213"/>
    </location>
</feature>
<evidence type="ECO:0000313" key="10">
    <source>
        <dbReference type="Proteomes" id="UP001596139"/>
    </source>
</evidence>
<dbReference type="PROSITE" id="PS50283">
    <property type="entry name" value="NA_SOLUT_SYMP_3"/>
    <property type="match status" value="1"/>
</dbReference>